<keyword evidence="3" id="KW-1185">Reference proteome</keyword>
<sequence length="543" mass="61180">MAVSASNVAASTVAALGATETGQSHPAAACTADPAVIQQSLKKYIRWYPEDEVTGSNIHNFFSLTCNAARGQKVLVGLFYENYAIKSRSRFLEVLLADPLSEYSSQWYQHLQERSRVQNNLVAATETSQLEFPATFRRTLREYNVPAPVLSGEQRPQYGDVLQPPQTAANDVALLEINSPDEVAKVAELCHFFVYVTADLSSLKDALPKAIQKKILLTVVDNSEYTPRSAEHTAVAIQSDLMQHVVKTDSACLLRGISELYQRGIDGASTYFEAVQSSNILEVRKYLLWYLRSENLRGWLLALIKTEISTNRVSVAHIHAVYSDLKLSTLVRCSEAMHTELQRDFVPRTNRFFRTKFAWYMLYLCNDNVEYALKDYLSTNFMPKSIDNYNYTKGQLVARLQEQKYAHYSETDRAQLQSPLHEFKRRLVDFPLASAFVHYQLPMSVISVVGYLYFGVQAQTAGAIAALGWVLGFNRVSRDWLQFTAAWLARLYEDVRVVLARDCVEKGLMKELNLLYAAALNLARIKRQVLDELNGSDAANGGT</sequence>
<dbReference type="Pfam" id="PF23868">
    <property type="entry name" value="Mmc1_C"/>
    <property type="match status" value="1"/>
</dbReference>
<feature type="domain" description="Mmc1 C-terminal" evidence="1">
    <location>
        <begin position="328"/>
        <end position="496"/>
    </location>
</feature>
<dbReference type="PANTHER" id="PTHR38644">
    <property type="entry name" value="EXPRESSED PROTEIN"/>
    <property type="match status" value="1"/>
</dbReference>
<dbReference type="InterPro" id="IPR056196">
    <property type="entry name" value="Mmc1_C"/>
</dbReference>
<evidence type="ECO:0000313" key="2">
    <source>
        <dbReference type="EMBL" id="RKP29559.1"/>
    </source>
</evidence>
<dbReference type="PANTHER" id="PTHR38644:SF1">
    <property type="entry name" value="EXPRESSED PROTEIN"/>
    <property type="match status" value="1"/>
</dbReference>
<dbReference type="AlphaFoldDB" id="A0A4V1J2S3"/>
<organism evidence="2 3">
    <name type="scientific">Metschnikowia bicuspidata</name>
    <dbReference type="NCBI Taxonomy" id="27322"/>
    <lineage>
        <taxon>Eukaryota</taxon>
        <taxon>Fungi</taxon>
        <taxon>Dikarya</taxon>
        <taxon>Ascomycota</taxon>
        <taxon>Saccharomycotina</taxon>
        <taxon>Pichiomycetes</taxon>
        <taxon>Metschnikowiaceae</taxon>
        <taxon>Metschnikowia</taxon>
    </lineage>
</organism>
<accession>A0A4V1J2S3</accession>
<evidence type="ECO:0000259" key="1">
    <source>
        <dbReference type="Pfam" id="PF23868"/>
    </source>
</evidence>
<dbReference type="Proteomes" id="UP000268321">
    <property type="component" value="Unassembled WGS sequence"/>
</dbReference>
<dbReference type="EMBL" id="ML004482">
    <property type="protein sequence ID" value="RKP29559.1"/>
    <property type="molecule type" value="Genomic_DNA"/>
</dbReference>
<reference evidence="3" key="1">
    <citation type="journal article" date="2018" name="Nat. Microbiol.">
        <title>Leveraging single-cell genomics to expand the fungal tree of life.</title>
        <authorList>
            <person name="Ahrendt S.R."/>
            <person name="Quandt C.A."/>
            <person name="Ciobanu D."/>
            <person name="Clum A."/>
            <person name="Salamov A."/>
            <person name="Andreopoulos B."/>
            <person name="Cheng J.F."/>
            <person name="Woyke T."/>
            <person name="Pelin A."/>
            <person name="Henrissat B."/>
            <person name="Reynolds N.K."/>
            <person name="Benny G.L."/>
            <person name="Smith M.E."/>
            <person name="James T.Y."/>
            <person name="Grigoriev I.V."/>
        </authorList>
    </citation>
    <scope>NUCLEOTIDE SEQUENCE [LARGE SCALE GENOMIC DNA]</scope>
    <source>
        <strain evidence="3">Baker2002</strain>
    </source>
</reference>
<name>A0A4V1J2S3_9ASCO</name>
<evidence type="ECO:0000313" key="3">
    <source>
        <dbReference type="Proteomes" id="UP000268321"/>
    </source>
</evidence>
<protein>
    <recommendedName>
        <fullName evidence="1">Mmc1 C-terminal domain-containing protein</fullName>
    </recommendedName>
</protein>
<gene>
    <name evidence="2" type="ORF">METBISCDRAFT_28146</name>
</gene>
<proteinExistence type="predicted"/>
<dbReference type="OrthoDB" id="5319015at2759"/>